<sequence length="559" mass="62046">MEPRFLGVIHSYRLGLGLPRTEMSAPPPVLPRKHSGIRVMMTPGEQPSPFGLSIYTASSKGNRAIEESSNTSPLNAAREVEILNHCFDDVERFMVRLQQTAEAQSVVNQRKKKKRSSGRKSKKKQDQDDDLLTMKALPPSEEEFVDIFQKIKYSLSLLDRLKSSIAQPDAPELLHHIFVPLRLLVKTTGGPVLGASVVSPAMTSGAVSLLQEHLTEEERELWTSLGPNWTLTCSQLSVSVPPYSPVFLDGWKPQAYDSTGKLEDPIESQHKQDALKQSRAAQALQDKARPSAESPGVGTDEVEGSGLPPEGERHYCCSYDFVARNSSELSVLQGETLEVIESSKRWWKCRNRFDQIGFVPFNILEPLSALNNTGRDNPVVRRESKKTPNFSPTKYFSYAPSSPVATSPTVTSPVRPRSMVLPSTMQGEDSDRVLIMNDELLQRLAKRRGSARQLMVPRTADTSAPLNYHSLSAEVEAWLTAKGFSQPTVQSLGILTGAQLFSLNKQELCDVSPEEGARVYSQVMVQKALLEDVRKATELETVMEKQKLKIDLRSGSDVM</sequence>
<dbReference type="Proteomes" id="UP000831701">
    <property type="component" value="Chromosome 17"/>
</dbReference>
<comment type="caution">
    <text evidence="1">The sequence shown here is derived from an EMBL/GenBank/DDBJ whole genome shotgun (WGS) entry which is preliminary data.</text>
</comment>
<evidence type="ECO:0000313" key="2">
    <source>
        <dbReference type="Proteomes" id="UP000831701"/>
    </source>
</evidence>
<evidence type="ECO:0000313" key="1">
    <source>
        <dbReference type="EMBL" id="KAI3359292.1"/>
    </source>
</evidence>
<proteinExistence type="predicted"/>
<keyword evidence="2" id="KW-1185">Reference proteome</keyword>
<organism evidence="1 2">
    <name type="scientific">Scortum barcoo</name>
    <name type="common">barcoo grunter</name>
    <dbReference type="NCBI Taxonomy" id="214431"/>
    <lineage>
        <taxon>Eukaryota</taxon>
        <taxon>Metazoa</taxon>
        <taxon>Chordata</taxon>
        <taxon>Craniata</taxon>
        <taxon>Vertebrata</taxon>
        <taxon>Euteleostomi</taxon>
        <taxon>Actinopterygii</taxon>
        <taxon>Neopterygii</taxon>
        <taxon>Teleostei</taxon>
        <taxon>Neoteleostei</taxon>
        <taxon>Acanthomorphata</taxon>
        <taxon>Eupercaria</taxon>
        <taxon>Centrarchiformes</taxon>
        <taxon>Terapontoidei</taxon>
        <taxon>Terapontidae</taxon>
        <taxon>Scortum</taxon>
    </lineage>
</organism>
<gene>
    <name evidence="1" type="ORF">L3Q82_002801</name>
</gene>
<protein>
    <submittedName>
        <fullName evidence="1">Uncharacterized protein</fullName>
    </submittedName>
</protein>
<name>A0ACB8VUA1_9TELE</name>
<dbReference type="EMBL" id="CM041547">
    <property type="protein sequence ID" value="KAI3359292.1"/>
    <property type="molecule type" value="Genomic_DNA"/>
</dbReference>
<reference evidence="1" key="1">
    <citation type="submission" date="2022-04" db="EMBL/GenBank/DDBJ databases">
        <title>Jade perch genome.</title>
        <authorList>
            <person name="Chao B."/>
        </authorList>
    </citation>
    <scope>NUCLEOTIDE SEQUENCE</scope>
    <source>
        <strain evidence="1">CB-2022</strain>
    </source>
</reference>
<accession>A0ACB8VUA1</accession>